<dbReference type="Proteomes" id="UP000789342">
    <property type="component" value="Unassembled WGS sequence"/>
</dbReference>
<proteinExistence type="predicted"/>
<evidence type="ECO:0000313" key="2">
    <source>
        <dbReference type="Proteomes" id="UP000789342"/>
    </source>
</evidence>
<dbReference type="AlphaFoldDB" id="A0A9N9HTB8"/>
<evidence type="ECO:0000313" key="1">
    <source>
        <dbReference type="EMBL" id="CAG8705161.1"/>
    </source>
</evidence>
<organism evidence="1 2">
    <name type="scientific">Acaulospora morrowiae</name>
    <dbReference type="NCBI Taxonomy" id="94023"/>
    <lineage>
        <taxon>Eukaryota</taxon>
        <taxon>Fungi</taxon>
        <taxon>Fungi incertae sedis</taxon>
        <taxon>Mucoromycota</taxon>
        <taxon>Glomeromycotina</taxon>
        <taxon>Glomeromycetes</taxon>
        <taxon>Diversisporales</taxon>
        <taxon>Acaulosporaceae</taxon>
        <taxon>Acaulospora</taxon>
    </lineage>
</organism>
<protein>
    <submittedName>
        <fullName evidence="1">10499_t:CDS:1</fullName>
    </submittedName>
</protein>
<dbReference type="OrthoDB" id="2314769at2759"/>
<gene>
    <name evidence="1" type="ORF">AMORRO_LOCUS12357</name>
</gene>
<dbReference type="InterPro" id="IPR059179">
    <property type="entry name" value="MLKL-like_MCAfunc"/>
</dbReference>
<name>A0A9N9HTB8_9GLOM</name>
<accession>A0A9N9HTB8</accession>
<dbReference type="CDD" id="cd21037">
    <property type="entry name" value="MLKL_NTD"/>
    <property type="match status" value="1"/>
</dbReference>
<reference evidence="1" key="1">
    <citation type="submission" date="2021-06" db="EMBL/GenBank/DDBJ databases">
        <authorList>
            <person name="Kallberg Y."/>
            <person name="Tangrot J."/>
            <person name="Rosling A."/>
        </authorList>
    </citation>
    <scope>NUCLEOTIDE SEQUENCE</scope>
    <source>
        <strain evidence="1">CL551</strain>
    </source>
</reference>
<dbReference type="Gene3D" id="1.20.930.20">
    <property type="entry name" value="Adaptor protein Cbl, N-terminal domain"/>
    <property type="match status" value="1"/>
</dbReference>
<keyword evidence="2" id="KW-1185">Reference proteome</keyword>
<dbReference type="InterPro" id="IPR036537">
    <property type="entry name" value="Adaptor_Cbl_N_dom_sf"/>
</dbReference>
<dbReference type="GO" id="GO:0007166">
    <property type="term" value="P:cell surface receptor signaling pathway"/>
    <property type="evidence" value="ECO:0007669"/>
    <property type="project" value="InterPro"/>
</dbReference>
<dbReference type="EMBL" id="CAJVPV010018029">
    <property type="protein sequence ID" value="CAG8705161.1"/>
    <property type="molecule type" value="Genomic_DNA"/>
</dbReference>
<feature type="non-terminal residue" evidence="1">
    <location>
        <position position="1"/>
    </location>
</feature>
<comment type="caution">
    <text evidence="1">The sequence shown here is derived from an EMBL/GenBank/DDBJ whole genome shotgun (WGS) entry which is preliminary data.</text>
</comment>
<sequence>KPNLESSSKVKLEMQSNFNKTSVKINGIESIGENKSGVHQIPKEILFSMAAVDPLLPLFATVIEAVKNLSHIYENATHNKQICVTLVERVYIFDKVARYLQSHKEENEEYFRNRLYYDAWVKICHVLEEITEFAKNVSQQSPIQKYLYTPFIRRKYTSIVSKLESACGDLQLTMAIYSVEQREQEYSDIKENI</sequence>